<proteinExistence type="predicted"/>
<gene>
    <name evidence="1" type="ORF">LzC2_11110</name>
</gene>
<sequence length="94" mass="10116">MTTLAEIEAAAFALPEEDRVELGRRLVEGAAVDSPDAPPPGILAADAEGVRAAERRLEAYRRGELKAVPHEEVMRKADAVLEAARREQEAARAA</sequence>
<organism evidence="1 2">
    <name type="scientific">Alienimonas chondri</name>
    <dbReference type="NCBI Taxonomy" id="2681879"/>
    <lineage>
        <taxon>Bacteria</taxon>
        <taxon>Pseudomonadati</taxon>
        <taxon>Planctomycetota</taxon>
        <taxon>Planctomycetia</taxon>
        <taxon>Planctomycetales</taxon>
        <taxon>Planctomycetaceae</taxon>
        <taxon>Alienimonas</taxon>
    </lineage>
</organism>
<evidence type="ECO:0000313" key="1">
    <source>
        <dbReference type="EMBL" id="NNJ25049.1"/>
    </source>
</evidence>
<evidence type="ECO:0008006" key="3">
    <source>
        <dbReference type="Google" id="ProtNLM"/>
    </source>
</evidence>
<protein>
    <recommendedName>
        <fullName evidence="3">Addiction module protein</fullName>
    </recommendedName>
</protein>
<accession>A0ABX1VAG5</accession>
<dbReference type="EMBL" id="WTPX01000023">
    <property type="protein sequence ID" value="NNJ25049.1"/>
    <property type="molecule type" value="Genomic_DNA"/>
</dbReference>
<comment type="caution">
    <text evidence="1">The sequence shown here is derived from an EMBL/GenBank/DDBJ whole genome shotgun (WGS) entry which is preliminary data.</text>
</comment>
<evidence type="ECO:0000313" key="2">
    <source>
        <dbReference type="Proteomes" id="UP000609651"/>
    </source>
</evidence>
<dbReference type="RefSeq" id="WP_171184630.1">
    <property type="nucleotide sequence ID" value="NZ_WTPX01000023.1"/>
</dbReference>
<dbReference type="Proteomes" id="UP000609651">
    <property type="component" value="Unassembled WGS sequence"/>
</dbReference>
<name>A0ABX1VAG5_9PLAN</name>
<keyword evidence="2" id="KW-1185">Reference proteome</keyword>
<reference evidence="1 2" key="1">
    <citation type="journal article" date="2020" name="Syst. Appl. Microbiol.">
        <title>Alienimonas chondri sp. nov., a novel planctomycete isolated from the biofilm of the red alga Chondrus crispus.</title>
        <authorList>
            <person name="Vitorino I."/>
            <person name="Albuquerque L."/>
            <person name="Wiegand S."/>
            <person name="Kallscheuer N."/>
            <person name="da Costa M.S."/>
            <person name="Lobo-da-Cunha A."/>
            <person name="Jogler C."/>
            <person name="Lage O.M."/>
        </authorList>
    </citation>
    <scope>NUCLEOTIDE SEQUENCE [LARGE SCALE GENOMIC DNA]</scope>
    <source>
        <strain evidence="1 2">LzC2</strain>
    </source>
</reference>